<feature type="domain" description="Tf2-1-like SH3-like" evidence="2">
    <location>
        <begin position="111"/>
        <end position="173"/>
    </location>
</feature>
<sequence>MGTELCMSSAYHPESDGSTERANRTVTQMLQQCIGPTQKDWVTKLPAIEFAINLAHSDSTGYAPFFLNTGRMPHSMIWNNPGVDEYSAVRTYAQKVKYAIMTAHDTPFERGDLVYLSTKNISLPKGLARKLIPKFIGPYRILTDFGNNSYRLELPSQLRQRGVHDVFHLSLLRIHEPNNDRLFLGQLDTQVAEIEGQEEEWAIDKIIAHAGSGENTIFEMVWKSGDHMWVPYATVAGLDALKNYLELVGVDGIKDLPPGSGNPPTDDPQLFLGLLEVSAGPAYIKEGIRHTMSPTTYTVDNVSRSLSCHLSHETLPTHLPPSLHMTDPLQNAYAVHLKETQCVTLFDIDDHSYHYSLSQLRLYAKYNLTLRSPKFNYTRTPTPGGYDEFVTLWNCDYACPWKFAYLDDGQVVVPGDPIAIHVLALPTFSDPEKAAELEDDLREMSHFIAKCAIANDKAGERKKKIRLEAKQFSSASSRTVQQFKRGLRSGCQSRAATPCAETESLRGSVPPESIRRSVPPLDPINDPMLALLDDNTHLEGASTDHAGSEGSKDKGGERAADGEDVRMKDAETTKV</sequence>
<dbReference type="EMBL" id="OZ037945">
    <property type="protein sequence ID" value="CAL1702881.1"/>
    <property type="molecule type" value="Genomic_DNA"/>
</dbReference>
<protein>
    <recommendedName>
        <fullName evidence="2">Tf2-1-like SH3-like domain-containing protein</fullName>
    </recommendedName>
</protein>
<gene>
    <name evidence="3" type="ORF">GFSPODELE1_LOCUS4286</name>
</gene>
<name>A0ABP1D4Q9_9APHY</name>
<dbReference type="Proteomes" id="UP001497453">
    <property type="component" value="Chromosome 2"/>
</dbReference>
<feature type="region of interest" description="Disordered" evidence="1">
    <location>
        <begin position="487"/>
        <end position="575"/>
    </location>
</feature>
<dbReference type="Pfam" id="PF24626">
    <property type="entry name" value="SH3_Tf2-1"/>
    <property type="match status" value="1"/>
</dbReference>
<reference evidence="4" key="1">
    <citation type="submission" date="2024-04" db="EMBL/GenBank/DDBJ databases">
        <authorList>
            <person name="Shaw F."/>
            <person name="Minotto A."/>
        </authorList>
    </citation>
    <scope>NUCLEOTIDE SEQUENCE [LARGE SCALE GENOMIC DNA]</scope>
</reference>
<proteinExistence type="predicted"/>
<evidence type="ECO:0000259" key="2">
    <source>
        <dbReference type="Pfam" id="PF24626"/>
    </source>
</evidence>
<keyword evidence="4" id="KW-1185">Reference proteome</keyword>
<dbReference type="InterPro" id="IPR012337">
    <property type="entry name" value="RNaseH-like_sf"/>
</dbReference>
<dbReference type="SUPFAM" id="SSF54160">
    <property type="entry name" value="Chromo domain-like"/>
    <property type="match status" value="1"/>
</dbReference>
<dbReference type="PANTHER" id="PTHR37984:SF5">
    <property type="entry name" value="PROTEIN NYNRIN-LIKE"/>
    <property type="match status" value="1"/>
</dbReference>
<feature type="region of interest" description="Disordered" evidence="1">
    <location>
        <begin position="1"/>
        <end position="21"/>
    </location>
</feature>
<dbReference type="Gene3D" id="3.30.420.10">
    <property type="entry name" value="Ribonuclease H-like superfamily/Ribonuclease H"/>
    <property type="match status" value="1"/>
</dbReference>
<organism evidence="3 4">
    <name type="scientific">Somion occarium</name>
    <dbReference type="NCBI Taxonomy" id="3059160"/>
    <lineage>
        <taxon>Eukaryota</taxon>
        <taxon>Fungi</taxon>
        <taxon>Dikarya</taxon>
        <taxon>Basidiomycota</taxon>
        <taxon>Agaricomycotina</taxon>
        <taxon>Agaricomycetes</taxon>
        <taxon>Polyporales</taxon>
        <taxon>Cerrenaceae</taxon>
        <taxon>Somion</taxon>
    </lineage>
</organism>
<dbReference type="InterPro" id="IPR050951">
    <property type="entry name" value="Retrovirus_Pol_polyprotein"/>
</dbReference>
<evidence type="ECO:0000256" key="1">
    <source>
        <dbReference type="SAM" id="MobiDB-lite"/>
    </source>
</evidence>
<feature type="compositionally biased region" description="Basic and acidic residues" evidence="1">
    <location>
        <begin position="546"/>
        <end position="575"/>
    </location>
</feature>
<dbReference type="SUPFAM" id="SSF53098">
    <property type="entry name" value="Ribonuclease H-like"/>
    <property type="match status" value="1"/>
</dbReference>
<accession>A0ABP1D4Q9</accession>
<evidence type="ECO:0000313" key="4">
    <source>
        <dbReference type="Proteomes" id="UP001497453"/>
    </source>
</evidence>
<dbReference type="PANTHER" id="PTHR37984">
    <property type="entry name" value="PROTEIN CBG26694"/>
    <property type="match status" value="1"/>
</dbReference>
<evidence type="ECO:0000313" key="3">
    <source>
        <dbReference type="EMBL" id="CAL1702881.1"/>
    </source>
</evidence>
<dbReference type="InterPro" id="IPR016197">
    <property type="entry name" value="Chromo-like_dom_sf"/>
</dbReference>
<dbReference type="InterPro" id="IPR056924">
    <property type="entry name" value="SH3_Tf2-1"/>
</dbReference>
<dbReference type="InterPro" id="IPR036397">
    <property type="entry name" value="RNaseH_sf"/>
</dbReference>